<proteinExistence type="predicted"/>
<dbReference type="Proteomes" id="UP001432322">
    <property type="component" value="Unassembled WGS sequence"/>
</dbReference>
<protein>
    <recommendedName>
        <fullName evidence="4">G protein-coupled receptor</fullName>
    </recommendedName>
</protein>
<name>A0AAV5W0A5_9BILA</name>
<reference evidence="2" key="1">
    <citation type="submission" date="2023-10" db="EMBL/GenBank/DDBJ databases">
        <title>Genome assembly of Pristionchus species.</title>
        <authorList>
            <person name="Yoshida K."/>
            <person name="Sommer R.J."/>
        </authorList>
    </citation>
    <scope>NUCLEOTIDE SEQUENCE</scope>
    <source>
        <strain evidence="2">RS5133</strain>
    </source>
</reference>
<feature type="non-terminal residue" evidence="2">
    <location>
        <position position="108"/>
    </location>
</feature>
<organism evidence="2 3">
    <name type="scientific">Pristionchus fissidentatus</name>
    <dbReference type="NCBI Taxonomy" id="1538716"/>
    <lineage>
        <taxon>Eukaryota</taxon>
        <taxon>Metazoa</taxon>
        <taxon>Ecdysozoa</taxon>
        <taxon>Nematoda</taxon>
        <taxon>Chromadorea</taxon>
        <taxon>Rhabditida</taxon>
        <taxon>Rhabditina</taxon>
        <taxon>Diplogasteromorpha</taxon>
        <taxon>Diplogasteroidea</taxon>
        <taxon>Neodiplogasteridae</taxon>
        <taxon>Pristionchus</taxon>
    </lineage>
</organism>
<keyword evidence="1" id="KW-1133">Transmembrane helix</keyword>
<keyword evidence="3" id="KW-1185">Reference proteome</keyword>
<keyword evidence="1" id="KW-0472">Membrane</keyword>
<dbReference type="EMBL" id="BTSY01000004">
    <property type="protein sequence ID" value="GMT23730.1"/>
    <property type="molecule type" value="Genomic_DNA"/>
</dbReference>
<feature type="transmembrane region" description="Helical" evidence="1">
    <location>
        <begin position="84"/>
        <end position="103"/>
    </location>
</feature>
<dbReference type="PANTHER" id="PTHR45830:SF15">
    <property type="entry name" value="SERPENTINE RECEPTOR, CLASS I"/>
    <property type="match status" value="1"/>
</dbReference>
<evidence type="ECO:0000256" key="1">
    <source>
        <dbReference type="SAM" id="Phobius"/>
    </source>
</evidence>
<evidence type="ECO:0008006" key="4">
    <source>
        <dbReference type="Google" id="ProtNLM"/>
    </source>
</evidence>
<feature type="transmembrane region" description="Helical" evidence="1">
    <location>
        <begin position="45"/>
        <end position="72"/>
    </location>
</feature>
<dbReference type="InterPro" id="IPR019429">
    <property type="entry name" value="7TM_GPCR_serpentine_rcpt_Sri"/>
</dbReference>
<evidence type="ECO:0000313" key="2">
    <source>
        <dbReference type="EMBL" id="GMT23730.1"/>
    </source>
</evidence>
<comment type="caution">
    <text evidence="2">The sequence shown here is derived from an EMBL/GenBank/DDBJ whole genome shotgun (WGS) entry which is preliminary data.</text>
</comment>
<evidence type="ECO:0000313" key="3">
    <source>
        <dbReference type="Proteomes" id="UP001432322"/>
    </source>
</evidence>
<feature type="transmembrane region" description="Helical" evidence="1">
    <location>
        <begin position="6"/>
        <end position="25"/>
    </location>
</feature>
<sequence>WVVGHTAGALVVTVGLVSFTFWHMIYTLKETRKFLSPTTVRMQRIAVFALGAQCAVPAITVICPLCIHFISFFLPPLNPNWTCYVMLIFSSNSSITSLVTIMFTPDYR</sequence>
<dbReference type="PANTHER" id="PTHR45830">
    <property type="entry name" value="SERPENTINE RECEPTOR, CLASS I"/>
    <property type="match status" value="1"/>
</dbReference>
<accession>A0AAV5W0A5</accession>
<dbReference type="Pfam" id="PF10327">
    <property type="entry name" value="7TM_GPCR_Sri"/>
    <property type="match status" value="1"/>
</dbReference>
<dbReference type="AlphaFoldDB" id="A0AAV5W0A5"/>
<keyword evidence="1" id="KW-0812">Transmembrane</keyword>
<gene>
    <name evidence="2" type="ORF">PFISCL1PPCAC_15027</name>
</gene>
<feature type="non-terminal residue" evidence="2">
    <location>
        <position position="1"/>
    </location>
</feature>